<dbReference type="PANTHER" id="PTHR24422">
    <property type="entry name" value="CHEMOTAXIS PROTEIN METHYLTRANSFERASE"/>
    <property type="match status" value="1"/>
</dbReference>
<dbReference type="PANTHER" id="PTHR24422:SF10">
    <property type="entry name" value="CHEMOTAXIS PROTEIN METHYLTRANSFERASE 2"/>
    <property type="match status" value="1"/>
</dbReference>
<gene>
    <name evidence="2" type="ORF">P4S50_04180</name>
</gene>
<dbReference type="PROSITE" id="PS50123">
    <property type="entry name" value="CHER"/>
    <property type="match status" value="1"/>
</dbReference>
<dbReference type="InterPro" id="IPR050903">
    <property type="entry name" value="Bact_Chemotaxis_MeTrfase"/>
</dbReference>
<dbReference type="GO" id="GO:0032259">
    <property type="term" value="P:methylation"/>
    <property type="evidence" value="ECO:0007669"/>
    <property type="project" value="UniProtKB-KW"/>
</dbReference>
<keyword evidence="3" id="KW-1185">Reference proteome</keyword>
<protein>
    <submittedName>
        <fullName evidence="2">CheR family methyltransferase</fullName>
    </submittedName>
</protein>
<dbReference type="Gene3D" id="1.25.40.10">
    <property type="entry name" value="Tetratricopeptide repeat domain"/>
    <property type="match status" value="1"/>
</dbReference>
<keyword evidence="2" id="KW-0489">Methyltransferase</keyword>
<dbReference type="Proteomes" id="UP001222800">
    <property type="component" value="Chromosome"/>
</dbReference>
<dbReference type="RefSeq" id="WP_277733305.1">
    <property type="nucleotide sequence ID" value="NZ_CP120733.1"/>
</dbReference>
<dbReference type="InterPro" id="IPR029063">
    <property type="entry name" value="SAM-dependent_MTases_sf"/>
</dbReference>
<dbReference type="SMART" id="SM00138">
    <property type="entry name" value="MeTrc"/>
    <property type="match status" value="1"/>
</dbReference>
<dbReference type="EMBL" id="CP120733">
    <property type="protein sequence ID" value="WFD11282.1"/>
    <property type="molecule type" value="Genomic_DNA"/>
</dbReference>
<dbReference type="GO" id="GO:0008168">
    <property type="term" value="F:methyltransferase activity"/>
    <property type="evidence" value="ECO:0007669"/>
    <property type="project" value="UniProtKB-KW"/>
</dbReference>
<accession>A0ABY8EEC4</accession>
<evidence type="ECO:0000259" key="1">
    <source>
        <dbReference type="PROSITE" id="PS50123"/>
    </source>
</evidence>
<dbReference type="InterPro" id="IPR019734">
    <property type="entry name" value="TPR_rpt"/>
</dbReference>
<feature type="domain" description="CheR-type methyltransferase" evidence="1">
    <location>
        <begin position="1"/>
        <end position="282"/>
    </location>
</feature>
<dbReference type="SMART" id="SM00028">
    <property type="entry name" value="TPR"/>
    <property type="match status" value="3"/>
</dbReference>
<dbReference type="Pfam" id="PF13181">
    <property type="entry name" value="TPR_8"/>
    <property type="match status" value="2"/>
</dbReference>
<dbReference type="InterPro" id="IPR000780">
    <property type="entry name" value="CheR_MeTrfase"/>
</dbReference>
<reference evidence="2 3" key="1">
    <citation type="submission" date="2023-03" db="EMBL/GenBank/DDBJ databases">
        <title>Complete genome sequence of Tepidibacter sp. SWIR-1, isolated from a deep-sea hydrothermal vent.</title>
        <authorList>
            <person name="Li X."/>
        </authorList>
    </citation>
    <scope>NUCLEOTIDE SEQUENCE [LARGE SCALE GENOMIC DNA]</scope>
    <source>
        <strain evidence="2 3">SWIR-1</strain>
    </source>
</reference>
<dbReference type="SUPFAM" id="SSF48452">
    <property type="entry name" value="TPR-like"/>
    <property type="match status" value="1"/>
</dbReference>
<dbReference type="Pfam" id="PF01739">
    <property type="entry name" value="CheR"/>
    <property type="match status" value="1"/>
</dbReference>
<dbReference type="SUPFAM" id="SSF53335">
    <property type="entry name" value="S-adenosyl-L-methionine-dependent methyltransferases"/>
    <property type="match status" value="1"/>
</dbReference>
<organism evidence="2 3">
    <name type="scientific">Tepidibacter hydrothermalis</name>
    <dbReference type="NCBI Taxonomy" id="3036126"/>
    <lineage>
        <taxon>Bacteria</taxon>
        <taxon>Bacillati</taxon>
        <taxon>Bacillota</taxon>
        <taxon>Clostridia</taxon>
        <taxon>Peptostreptococcales</taxon>
        <taxon>Peptostreptococcaceae</taxon>
        <taxon>Tepidibacter</taxon>
    </lineage>
</organism>
<name>A0ABY8EEC4_9FIRM</name>
<dbReference type="Gene3D" id="3.40.50.150">
    <property type="entry name" value="Vaccinia Virus protein VP39"/>
    <property type="match status" value="1"/>
</dbReference>
<dbReference type="PRINTS" id="PR00996">
    <property type="entry name" value="CHERMTFRASE"/>
</dbReference>
<proteinExistence type="predicted"/>
<sequence length="484" mass="56296">MVNNISKSSLNNINNFIETRFGLHFTEKRFNDLIRSISNAAKQKNIGLEEYINLILSNKLSKEDLKNLVNCLTIGETYFFRDKKLFDVMRQRILPDIINDRKYSSKSLKIWSAGCSSGEEAYSIAILVKELIPDYEEWDIEIIATDINHSSLSKAKKGIYSEWSFRGVDLSIKNKYFIRMDDMSYKLKDDILKLVKFYSLNLADSNYILDGKIMNNSDIVFCRNVLIYFSKYQASKIINRFYNNIVDGGWLVVAPTESLFLNDTSFIPVNINDMFLYNKNITKNNISKSFDNNVFNNIIIDENLIMQNEIMKNEMIEYRENLQINNVITIKSKNELPKKEKLDSQEMEAQEFETIARSFANEGKLEEAIEWCKKAISVDKINPFYYYLLASIQQEQGDINEAVISLKKVIYLDHNFIMAYFDLGNLNLKQDKYIQASKNFKNTLVLLDNLNEDDIVPYSEEMTVGVLKCMIKNIDHKGDFYGKV</sequence>
<dbReference type="InterPro" id="IPR011990">
    <property type="entry name" value="TPR-like_helical_dom_sf"/>
</dbReference>
<keyword evidence="2" id="KW-0808">Transferase</keyword>
<evidence type="ECO:0000313" key="3">
    <source>
        <dbReference type="Proteomes" id="UP001222800"/>
    </source>
</evidence>
<dbReference type="InterPro" id="IPR022642">
    <property type="entry name" value="CheR_C"/>
</dbReference>
<evidence type="ECO:0000313" key="2">
    <source>
        <dbReference type="EMBL" id="WFD11282.1"/>
    </source>
</evidence>